<sequence>MAVFSLFLCKYMAVLWMETGSILLPNHSRKARKLPSHVGELSAITGNEAEEIQFLEHQ</sequence>
<dbReference type="AlphaFoldDB" id="A0A1I2ET14"/>
<dbReference type="EMBL" id="FONN01000010">
    <property type="protein sequence ID" value="SFE95863.1"/>
    <property type="molecule type" value="Genomic_DNA"/>
</dbReference>
<organism evidence="1 2">
    <name type="scientific">Paenibacillus algorifonticola</name>
    <dbReference type="NCBI Taxonomy" id="684063"/>
    <lineage>
        <taxon>Bacteria</taxon>
        <taxon>Bacillati</taxon>
        <taxon>Bacillota</taxon>
        <taxon>Bacilli</taxon>
        <taxon>Bacillales</taxon>
        <taxon>Paenibacillaceae</taxon>
        <taxon>Paenibacillus</taxon>
    </lineage>
</organism>
<accession>A0A1I2ET14</accession>
<keyword evidence="2" id="KW-1185">Reference proteome</keyword>
<evidence type="ECO:0000313" key="1">
    <source>
        <dbReference type="EMBL" id="SFE95863.1"/>
    </source>
</evidence>
<dbReference type="Proteomes" id="UP000183410">
    <property type="component" value="Unassembled WGS sequence"/>
</dbReference>
<protein>
    <submittedName>
        <fullName evidence="1">Uncharacterized protein</fullName>
    </submittedName>
</protein>
<name>A0A1I2ET14_9BACL</name>
<proteinExistence type="predicted"/>
<reference evidence="2" key="1">
    <citation type="submission" date="2016-10" db="EMBL/GenBank/DDBJ databases">
        <authorList>
            <person name="Varghese N."/>
            <person name="Submissions S."/>
        </authorList>
    </citation>
    <scope>NUCLEOTIDE SEQUENCE [LARGE SCALE GENOMIC DNA]</scope>
    <source>
        <strain evidence="2">CGMCC 1.10223</strain>
    </source>
</reference>
<gene>
    <name evidence="1" type="ORF">SAMN04487969_11012</name>
</gene>
<evidence type="ECO:0000313" key="2">
    <source>
        <dbReference type="Proteomes" id="UP000183410"/>
    </source>
</evidence>